<organism evidence="1 2">
    <name type="scientific">Bugula neritina</name>
    <name type="common">Brown bryozoan</name>
    <name type="synonym">Sertularia neritina</name>
    <dbReference type="NCBI Taxonomy" id="10212"/>
    <lineage>
        <taxon>Eukaryota</taxon>
        <taxon>Metazoa</taxon>
        <taxon>Spiralia</taxon>
        <taxon>Lophotrochozoa</taxon>
        <taxon>Bryozoa</taxon>
        <taxon>Gymnolaemata</taxon>
        <taxon>Cheilostomatida</taxon>
        <taxon>Flustrina</taxon>
        <taxon>Buguloidea</taxon>
        <taxon>Bugulidae</taxon>
        <taxon>Bugula</taxon>
    </lineage>
</organism>
<dbReference type="AlphaFoldDB" id="A0A7J7KNG9"/>
<evidence type="ECO:0000313" key="1">
    <source>
        <dbReference type="EMBL" id="KAF6039716.1"/>
    </source>
</evidence>
<sequence length="96" mass="10697">MIASLITSDSFSIISCALAHHLHLPLVEVSIVISGFMNIVTLHCCMCHTWCIYKSVKVAVSGDIQTPASCELYKYLLYKHLLLCCVYITCSVLLCR</sequence>
<accession>A0A7J7KNG9</accession>
<comment type="caution">
    <text evidence="1">The sequence shown here is derived from an EMBL/GenBank/DDBJ whole genome shotgun (WGS) entry which is preliminary data.</text>
</comment>
<keyword evidence="2" id="KW-1185">Reference proteome</keyword>
<gene>
    <name evidence="1" type="ORF">EB796_001972</name>
</gene>
<reference evidence="1" key="1">
    <citation type="submission" date="2020-06" db="EMBL/GenBank/DDBJ databases">
        <title>Draft genome of Bugula neritina, a colonial animal packing powerful symbionts and potential medicines.</title>
        <authorList>
            <person name="Rayko M."/>
        </authorList>
    </citation>
    <scope>NUCLEOTIDE SEQUENCE [LARGE SCALE GENOMIC DNA]</scope>
    <source>
        <strain evidence="1">Kwan_BN1</strain>
    </source>
</reference>
<dbReference type="EMBL" id="VXIV02000217">
    <property type="protein sequence ID" value="KAF6039716.1"/>
    <property type="molecule type" value="Genomic_DNA"/>
</dbReference>
<dbReference type="Proteomes" id="UP000593567">
    <property type="component" value="Unassembled WGS sequence"/>
</dbReference>
<proteinExistence type="predicted"/>
<name>A0A7J7KNG9_BUGNE</name>
<evidence type="ECO:0000313" key="2">
    <source>
        <dbReference type="Proteomes" id="UP000593567"/>
    </source>
</evidence>
<protein>
    <submittedName>
        <fullName evidence="1">Uncharacterized protein</fullName>
    </submittedName>
</protein>